<keyword evidence="2" id="KW-0812">Transmembrane</keyword>
<dbReference type="EMBL" id="QFPW01000005">
    <property type="protein sequence ID" value="PZQ50201.1"/>
    <property type="molecule type" value="Genomic_DNA"/>
</dbReference>
<evidence type="ECO:0000256" key="1">
    <source>
        <dbReference type="SAM" id="MobiDB-lite"/>
    </source>
</evidence>
<reference evidence="4 5" key="1">
    <citation type="submission" date="2017-08" db="EMBL/GenBank/DDBJ databases">
        <title>Infants hospitalized years apart are colonized by the same room-sourced microbial strains.</title>
        <authorList>
            <person name="Brooks B."/>
            <person name="Olm M.R."/>
            <person name="Firek B.A."/>
            <person name="Baker R."/>
            <person name="Thomas B.C."/>
            <person name="Morowitz M.J."/>
            <person name="Banfield J.F."/>
        </authorList>
    </citation>
    <scope>NUCLEOTIDE SEQUENCE [LARGE SCALE GENOMIC DNA]</scope>
    <source>
        <strain evidence="4">S2_005_002_R2_34</strain>
    </source>
</reference>
<evidence type="ECO:0000256" key="3">
    <source>
        <dbReference type="SAM" id="SignalP"/>
    </source>
</evidence>
<comment type="caution">
    <text evidence="4">The sequence shown here is derived from an EMBL/GenBank/DDBJ whole genome shotgun (WGS) entry which is preliminary data.</text>
</comment>
<feature type="region of interest" description="Disordered" evidence="1">
    <location>
        <begin position="91"/>
        <end position="110"/>
    </location>
</feature>
<accession>A0A2W5N9N7</accession>
<protein>
    <submittedName>
        <fullName evidence="4">Cobalamin biosynthesis protein CbiL</fullName>
    </submittedName>
</protein>
<feature type="transmembrane region" description="Helical" evidence="2">
    <location>
        <begin position="147"/>
        <end position="164"/>
    </location>
</feature>
<proteinExistence type="predicted"/>
<gene>
    <name evidence="4" type="ORF">DI556_08590</name>
</gene>
<name>A0A2W5N9N7_RHOSU</name>
<keyword evidence="3" id="KW-0732">Signal</keyword>
<organism evidence="4 5">
    <name type="scientific">Rhodovulum sulfidophilum</name>
    <name type="common">Rhodobacter sulfidophilus</name>
    <dbReference type="NCBI Taxonomy" id="35806"/>
    <lineage>
        <taxon>Bacteria</taxon>
        <taxon>Pseudomonadati</taxon>
        <taxon>Pseudomonadota</taxon>
        <taxon>Alphaproteobacteria</taxon>
        <taxon>Rhodobacterales</taxon>
        <taxon>Paracoccaceae</taxon>
        <taxon>Rhodovulum</taxon>
    </lineage>
</organism>
<feature type="chain" id="PRO_5016109679" evidence="3">
    <location>
        <begin position="16"/>
        <end position="171"/>
    </location>
</feature>
<dbReference type="Proteomes" id="UP000249185">
    <property type="component" value="Unassembled WGS sequence"/>
</dbReference>
<dbReference type="SUPFAM" id="SSF49452">
    <property type="entry name" value="Starch-binding domain-like"/>
    <property type="match status" value="1"/>
</dbReference>
<dbReference type="GO" id="GO:0030246">
    <property type="term" value="F:carbohydrate binding"/>
    <property type="evidence" value="ECO:0007669"/>
    <property type="project" value="InterPro"/>
</dbReference>
<evidence type="ECO:0000313" key="4">
    <source>
        <dbReference type="EMBL" id="PZQ50201.1"/>
    </source>
</evidence>
<dbReference type="InterPro" id="IPR013784">
    <property type="entry name" value="Carb-bd-like_fold"/>
</dbReference>
<keyword evidence="2" id="KW-0472">Membrane</keyword>
<sequence>MAALALLLVPVPALAHRLRIFAALEDGSVMGYGFFVGGGRPRGAPFFIADPSGARLYEGLTDGDGAFRWPAPAPGDYVVTINAEDGHVASATARGGDAPAAPRAAEPAAAPAADDLDARVAEAVRREILPLREEFAALENRLRLADILSGIFLILGAAGGALWLRDRRRDR</sequence>
<evidence type="ECO:0000256" key="2">
    <source>
        <dbReference type="SAM" id="Phobius"/>
    </source>
</evidence>
<feature type="signal peptide" evidence="3">
    <location>
        <begin position="1"/>
        <end position="15"/>
    </location>
</feature>
<dbReference type="AlphaFoldDB" id="A0A2W5N9N7"/>
<keyword evidence="2" id="KW-1133">Transmembrane helix</keyword>
<evidence type="ECO:0000313" key="5">
    <source>
        <dbReference type="Proteomes" id="UP000249185"/>
    </source>
</evidence>